<dbReference type="RefSeq" id="WP_012446525.1">
    <property type="nucleotide sequence ID" value="NC_010718.1"/>
</dbReference>
<dbReference type="InterPro" id="IPR024042">
    <property type="entry name" value="TM1646-like_dom_sf"/>
</dbReference>
<protein>
    <recommendedName>
        <fullName evidence="4">DUF327 domain-containing protein</fullName>
    </recommendedName>
</protein>
<dbReference type="Gene3D" id="1.20.120.490">
    <property type="entry name" value="Hypothetical protein TM1646-like domain"/>
    <property type="match status" value="1"/>
</dbReference>
<accession>B2A322</accession>
<keyword evidence="3" id="KW-1185">Reference proteome</keyword>
<reference evidence="2 3" key="2">
    <citation type="journal article" date="2011" name="J. Bacteriol.">
        <title>Complete genome sequence of the anaerobic, halophilic alkalithermophile Natranaerobius thermophilus JW/NM-WN-LF.</title>
        <authorList>
            <person name="Zhao B."/>
            <person name="Mesbah N.M."/>
            <person name="Dalin E."/>
            <person name="Goodwin L."/>
            <person name="Nolan M."/>
            <person name="Pitluck S."/>
            <person name="Chertkov O."/>
            <person name="Brettin T.S."/>
            <person name="Han J."/>
            <person name="Larimer F.W."/>
            <person name="Land M.L."/>
            <person name="Hauser L."/>
            <person name="Kyrpides N."/>
            <person name="Wiegel J."/>
        </authorList>
    </citation>
    <scope>NUCLEOTIDE SEQUENCE [LARGE SCALE GENOMIC DNA]</scope>
    <source>
        <strain evidence="3">ATCC BAA-1301 / DSM 18059 / JW/NM-WN-LF</strain>
    </source>
</reference>
<evidence type="ECO:0000313" key="3">
    <source>
        <dbReference type="Proteomes" id="UP000001683"/>
    </source>
</evidence>
<evidence type="ECO:0008006" key="4">
    <source>
        <dbReference type="Google" id="ProtNLM"/>
    </source>
</evidence>
<organism evidence="2 3">
    <name type="scientific">Natranaerobius thermophilus (strain ATCC BAA-1301 / DSM 18059 / JW/NM-WN-LF)</name>
    <dbReference type="NCBI Taxonomy" id="457570"/>
    <lineage>
        <taxon>Bacteria</taxon>
        <taxon>Bacillati</taxon>
        <taxon>Bacillota</taxon>
        <taxon>Clostridia</taxon>
        <taxon>Natranaerobiales</taxon>
        <taxon>Natranaerobiaceae</taxon>
        <taxon>Natranaerobius</taxon>
    </lineage>
</organism>
<dbReference type="InParanoid" id="B2A322"/>
<reference evidence="2 3" key="1">
    <citation type="submission" date="2008-04" db="EMBL/GenBank/DDBJ databases">
        <title>Complete sequence of chromosome of Natranaerobius thermophilus JW/NM-WN-LF.</title>
        <authorList>
            <consortium name="US DOE Joint Genome Institute"/>
            <person name="Copeland A."/>
            <person name="Lucas S."/>
            <person name="Lapidus A."/>
            <person name="Glavina del Rio T."/>
            <person name="Dalin E."/>
            <person name="Tice H."/>
            <person name="Bruce D."/>
            <person name="Goodwin L."/>
            <person name="Pitluck S."/>
            <person name="Chertkov O."/>
            <person name="Brettin T."/>
            <person name="Detter J.C."/>
            <person name="Han C."/>
            <person name="Kuske C.R."/>
            <person name="Schmutz J."/>
            <person name="Larimer F."/>
            <person name="Land M."/>
            <person name="Hauser L."/>
            <person name="Kyrpides N."/>
            <person name="Lykidis A."/>
            <person name="Mesbah N.M."/>
            <person name="Wiegel J."/>
        </authorList>
    </citation>
    <scope>NUCLEOTIDE SEQUENCE [LARGE SCALE GENOMIC DNA]</scope>
    <source>
        <strain evidence="3">ATCC BAA-1301 / DSM 18059 / JW/NM-WN-LF</strain>
    </source>
</reference>
<dbReference type="AlphaFoldDB" id="B2A322"/>
<gene>
    <name evidence="2" type="ordered locus">Nther_0035</name>
</gene>
<dbReference type="SUPFAM" id="SSF158397">
    <property type="entry name" value="TM1646-like"/>
    <property type="match status" value="1"/>
</dbReference>
<dbReference type="FunCoup" id="B2A322">
    <property type="interactions" value="11"/>
</dbReference>
<dbReference type="Pfam" id="PF03885">
    <property type="entry name" value="DUF327"/>
    <property type="match status" value="1"/>
</dbReference>
<dbReference type="STRING" id="457570.Nther_0035"/>
<dbReference type="InterPro" id="IPR005585">
    <property type="entry name" value="DUF327"/>
</dbReference>
<dbReference type="eggNOG" id="COG1728">
    <property type="taxonomic scope" value="Bacteria"/>
</dbReference>
<dbReference type="KEGG" id="nth:Nther_0035"/>
<dbReference type="OrthoDB" id="1680946at2"/>
<name>B2A322_NATTJ</name>
<dbReference type="EMBL" id="CP001034">
    <property type="protein sequence ID" value="ACB83634.1"/>
    <property type="molecule type" value="Genomic_DNA"/>
</dbReference>
<evidence type="ECO:0000313" key="2">
    <source>
        <dbReference type="EMBL" id="ACB83634.1"/>
    </source>
</evidence>
<evidence type="ECO:0000256" key="1">
    <source>
        <dbReference type="SAM" id="MobiDB-lite"/>
    </source>
</evidence>
<dbReference type="Proteomes" id="UP000001683">
    <property type="component" value="Chromosome"/>
</dbReference>
<sequence length="153" mass="17662">MARISGIGKRGEETNNKKTVTTPGSRKVNQKKQNFQTQFSKAHKQELNKELDRLVADINEKGQNLANQMTWESFISYRQSIKNFLQVFIGEAYEVTGSRGRNRFGSQKLYRHIETIDQKLAELGEKVVKNEGEKMEVIARIDEIRGLLLDLYQ</sequence>
<dbReference type="HOGENOM" id="CLU_121413_1_1_9"/>
<feature type="region of interest" description="Disordered" evidence="1">
    <location>
        <begin position="1"/>
        <end position="34"/>
    </location>
</feature>
<proteinExistence type="predicted"/>